<feature type="transmembrane region" description="Helical" evidence="6">
    <location>
        <begin position="421"/>
        <end position="438"/>
    </location>
</feature>
<feature type="transmembrane region" description="Helical" evidence="6">
    <location>
        <begin position="210"/>
        <end position="229"/>
    </location>
</feature>
<feature type="compositionally biased region" description="Polar residues" evidence="5">
    <location>
        <begin position="18"/>
        <end position="27"/>
    </location>
</feature>
<accession>A0A6T5YQB6</accession>
<name>A0A6T5YQB6_9CHLO</name>
<evidence type="ECO:0000313" key="7">
    <source>
        <dbReference type="EMBL" id="CAD8581322.1"/>
    </source>
</evidence>
<organism evidence="7">
    <name type="scientific">Ostreococcus mediterraneus</name>
    <dbReference type="NCBI Taxonomy" id="1486918"/>
    <lineage>
        <taxon>Eukaryota</taxon>
        <taxon>Viridiplantae</taxon>
        <taxon>Chlorophyta</taxon>
        <taxon>Mamiellophyceae</taxon>
        <taxon>Mamiellales</taxon>
        <taxon>Bathycoccaceae</taxon>
        <taxon>Ostreococcus</taxon>
    </lineage>
</organism>
<keyword evidence="4 6" id="KW-0472">Membrane</keyword>
<evidence type="ECO:0000256" key="1">
    <source>
        <dbReference type="ARBA" id="ARBA00004141"/>
    </source>
</evidence>
<gene>
    <name evidence="7" type="ORF">OMED0929_LOCUS3277</name>
</gene>
<sequence length="439" mass="47510">MAPASQNTAEKRRVPPSSAKTQSGAQPSRTFNLKGEALGYFFIFLVCVIWIAASFLVSRLEAHGLSPVLLTYICSSGFIILTPFRARAIFDALSHARTGKGVVHAKERGDETNRKGVSTGVNPRAEVRTRRRDSDIDGIELATLVKDNRTGDEETGNSRSADDKEDRVRAAYVAPYSFWYHARAALAVAPIWVAAQLAFDYSLLMTSVTANSMLSSSSAVFTFAVSVYLGLDKFSWWKVIAVSSYVIGTVLVTLADSDPRGVETEENNPMSGLDVDGSNALGESIQTPMLGNILALAAAGMYALYTAIMKVYLVEDERTDMTLFFGLMGVINFTVMGVSLVVLRSLGFLGNLFRSVDTRVFLLACSKAFFDNVCSDYLWARAVLLTSPTIASIGLSLQIPMAASVEVIIGHPIWATHLKQASLMALGTVFILAGFFGVS</sequence>
<feature type="transmembrane region" description="Helical" evidence="6">
    <location>
        <begin position="184"/>
        <end position="204"/>
    </location>
</feature>
<evidence type="ECO:0000256" key="3">
    <source>
        <dbReference type="ARBA" id="ARBA00022989"/>
    </source>
</evidence>
<evidence type="ECO:0000256" key="2">
    <source>
        <dbReference type="ARBA" id="ARBA00022692"/>
    </source>
</evidence>
<feature type="transmembrane region" description="Helical" evidence="6">
    <location>
        <begin position="236"/>
        <end position="255"/>
    </location>
</feature>
<proteinExistence type="predicted"/>
<protein>
    <recommendedName>
        <fullName evidence="8">EamA domain-containing protein</fullName>
    </recommendedName>
</protein>
<dbReference type="PANTHER" id="PTHR23051:SF0">
    <property type="entry name" value="SOLUTE CARRIER FAMILY 35 MEMBER F5"/>
    <property type="match status" value="1"/>
</dbReference>
<evidence type="ECO:0000256" key="5">
    <source>
        <dbReference type="SAM" id="MobiDB-lite"/>
    </source>
</evidence>
<keyword evidence="3 6" id="KW-1133">Transmembrane helix</keyword>
<evidence type="ECO:0000256" key="4">
    <source>
        <dbReference type="ARBA" id="ARBA00023136"/>
    </source>
</evidence>
<feature type="transmembrane region" description="Helical" evidence="6">
    <location>
        <begin position="69"/>
        <end position="90"/>
    </location>
</feature>
<dbReference type="EMBL" id="HBEW01003909">
    <property type="protein sequence ID" value="CAD8581322.1"/>
    <property type="molecule type" value="Transcribed_RNA"/>
</dbReference>
<dbReference type="AlphaFoldDB" id="A0A6T5YQB6"/>
<evidence type="ECO:0000256" key="6">
    <source>
        <dbReference type="SAM" id="Phobius"/>
    </source>
</evidence>
<reference evidence="7" key="1">
    <citation type="submission" date="2021-01" db="EMBL/GenBank/DDBJ databases">
        <authorList>
            <person name="Corre E."/>
            <person name="Pelletier E."/>
            <person name="Niang G."/>
            <person name="Scheremetjew M."/>
            <person name="Finn R."/>
            <person name="Kale V."/>
            <person name="Holt S."/>
            <person name="Cochrane G."/>
            <person name="Meng A."/>
            <person name="Brown T."/>
            <person name="Cohen L."/>
        </authorList>
    </citation>
    <scope>NUCLEOTIDE SEQUENCE</scope>
    <source>
        <strain evidence="7">Clade-D-RCC2572</strain>
    </source>
</reference>
<feature type="transmembrane region" description="Helical" evidence="6">
    <location>
        <begin position="289"/>
        <end position="309"/>
    </location>
</feature>
<feature type="transmembrane region" description="Helical" evidence="6">
    <location>
        <begin position="321"/>
        <end position="343"/>
    </location>
</feature>
<comment type="subcellular location">
    <subcellularLocation>
        <location evidence="1">Membrane</location>
        <topology evidence="1">Multi-pass membrane protein</topology>
    </subcellularLocation>
</comment>
<keyword evidence="2 6" id="KW-0812">Transmembrane</keyword>
<feature type="region of interest" description="Disordered" evidence="5">
    <location>
        <begin position="1"/>
        <end position="27"/>
    </location>
</feature>
<dbReference type="GO" id="GO:0016020">
    <property type="term" value="C:membrane"/>
    <property type="evidence" value="ECO:0007669"/>
    <property type="project" value="UniProtKB-SubCell"/>
</dbReference>
<feature type="transmembrane region" description="Helical" evidence="6">
    <location>
        <begin position="37"/>
        <end position="57"/>
    </location>
</feature>
<evidence type="ECO:0008006" key="8">
    <source>
        <dbReference type="Google" id="ProtNLM"/>
    </source>
</evidence>
<dbReference type="PANTHER" id="PTHR23051">
    <property type="entry name" value="SOLUTE CARRIER FAMILY 35, MEMBER F5"/>
    <property type="match status" value="1"/>
</dbReference>